<evidence type="ECO:0000313" key="2">
    <source>
        <dbReference type="Proteomes" id="UP000076874"/>
    </source>
</evidence>
<dbReference type="OrthoDB" id="4870102at2759"/>
<protein>
    <recommendedName>
        <fullName evidence="3">Protein kinase-like domain protein</fullName>
    </recommendedName>
</protein>
<evidence type="ECO:0000313" key="1">
    <source>
        <dbReference type="EMBL" id="OAA63356.1"/>
    </source>
</evidence>
<reference evidence="1 2" key="1">
    <citation type="journal article" date="2016" name="Genome Biol. Evol.">
        <title>Divergent and convergent evolution of fungal pathogenicity.</title>
        <authorList>
            <person name="Shang Y."/>
            <person name="Xiao G."/>
            <person name="Zheng P."/>
            <person name="Cen K."/>
            <person name="Zhan S."/>
            <person name="Wang C."/>
        </authorList>
    </citation>
    <scope>NUCLEOTIDE SEQUENCE [LARGE SCALE GENOMIC DNA]</scope>
    <source>
        <strain evidence="1 2">RCEF 264</strain>
    </source>
</reference>
<comment type="caution">
    <text evidence="1">The sequence shown here is derived from an EMBL/GenBank/DDBJ whole genome shotgun (WGS) entry which is preliminary data.</text>
</comment>
<organism evidence="1 2">
    <name type="scientific">Niveomyces insectorum RCEF 264</name>
    <dbReference type="NCBI Taxonomy" id="1081102"/>
    <lineage>
        <taxon>Eukaryota</taxon>
        <taxon>Fungi</taxon>
        <taxon>Dikarya</taxon>
        <taxon>Ascomycota</taxon>
        <taxon>Pezizomycotina</taxon>
        <taxon>Sordariomycetes</taxon>
        <taxon>Hypocreomycetidae</taxon>
        <taxon>Hypocreales</taxon>
        <taxon>Cordycipitaceae</taxon>
        <taxon>Niveomyces</taxon>
    </lineage>
</organism>
<name>A0A167W598_9HYPO</name>
<dbReference type="AlphaFoldDB" id="A0A167W598"/>
<dbReference type="EMBL" id="AZHD01000005">
    <property type="protein sequence ID" value="OAA63356.1"/>
    <property type="molecule type" value="Genomic_DNA"/>
</dbReference>
<gene>
    <name evidence="1" type="ORF">SPI_03519</name>
</gene>
<dbReference type="Proteomes" id="UP000076874">
    <property type="component" value="Unassembled WGS sequence"/>
</dbReference>
<keyword evidence="2" id="KW-1185">Reference proteome</keyword>
<dbReference type="STRING" id="1081102.A0A167W598"/>
<sequence length="305" mass="34538">MTQPIPTYEERRWKAAAERWPFRDDALMEGPPSCTLRDLRRPRLRRCPFDPDTITWLSRLGGGLDGYCWKVNFGDQGPFVLKLFWDRARVTMAGFAAQKECRNAALLQMMATAVEDGKASGTPVLLNIRTADWTDAMENVESFSVEARQNAEGNLKQAAEMNIELRPVLSVPRLRRCFGWLPLPAEFLKAIPRPLRVPAVRLDHKRTRWLDYSDDPETPYTGIVYEYIEAGPNDPAVVQEVLDFLHLAGFVNASGPRGCNWESSVLLDLSDIVNPLQRSWSSVWHKRGMTATQGSGVQSAFMLRD</sequence>
<evidence type="ECO:0008006" key="3">
    <source>
        <dbReference type="Google" id="ProtNLM"/>
    </source>
</evidence>
<accession>A0A167W598</accession>
<proteinExistence type="predicted"/>